<reference evidence="2 3" key="1">
    <citation type="submission" date="2019-03" db="EMBL/GenBank/DDBJ databases">
        <title>Ramlibacter rhizophilus CCTCC AB2015357, whole genome shotgun sequence.</title>
        <authorList>
            <person name="Zhang X."/>
            <person name="Feng G."/>
            <person name="Zhu H."/>
        </authorList>
    </citation>
    <scope>NUCLEOTIDE SEQUENCE [LARGE SCALE GENOMIC DNA]</scope>
    <source>
        <strain evidence="2 3">CCTCC AB2015357</strain>
    </source>
</reference>
<dbReference type="OrthoDB" id="8910118at2"/>
<evidence type="ECO:0000313" key="2">
    <source>
        <dbReference type="EMBL" id="TFY96961.1"/>
    </source>
</evidence>
<feature type="transmembrane region" description="Helical" evidence="1">
    <location>
        <begin position="76"/>
        <end position="98"/>
    </location>
</feature>
<dbReference type="Proteomes" id="UP000297564">
    <property type="component" value="Unassembled WGS sequence"/>
</dbReference>
<accession>A0A4Z0BE51</accession>
<keyword evidence="1" id="KW-0472">Membrane</keyword>
<keyword evidence="1" id="KW-1133">Transmembrane helix</keyword>
<evidence type="ECO:0000256" key="1">
    <source>
        <dbReference type="SAM" id="Phobius"/>
    </source>
</evidence>
<keyword evidence="3" id="KW-1185">Reference proteome</keyword>
<feature type="transmembrane region" description="Helical" evidence="1">
    <location>
        <begin position="44"/>
        <end position="64"/>
    </location>
</feature>
<evidence type="ECO:0000313" key="3">
    <source>
        <dbReference type="Proteomes" id="UP000297564"/>
    </source>
</evidence>
<comment type="caution">
    <text evidence="2">The sequence shown here is derived from an EMBL/GenBank/DDBJ whole genome shotgun (WGS) entry which is preliminary data.</text>
</comment>
<dbReference type="AlphaFoldDB" id="A0A4Z0BE51"/>
<gene>
    <name evidence="2" type="ORF">EZ242_20075</name>
</gene>
<sequence>MSVFASPRFLRQVLLVDAAACLATGALQLGLTSRLAEALALPGPLLASTGAFLLGYAALAAWVASRQPVPTGWVTLFVAGNAAWGVACIGLLAAGVLAPNAWGQAWVLAQALTVIVLAELQWLGLRARRARPLAA</sequence>
<feature type="transmembrane region" description="Helical" evidence="1">
    <location>
        <begin position="104"/>
        <end position="125"/>
    </location>
</feature>
<organism evidence="2 3">
    <name type="scientific">Ramlibacter rhizophilus</name>
    <dbReference type="NCBI Taxonomy" id="1781167"/>
    <lineage>
        <taxon>Bacteria</taxon>
        <taxon>Pseudomonadati</taxon>
        <taxon>Pseudomonadota</taxon>
        <taxon>Betaproteobacteria</taxon>
        <taxon>Burkholderiales</taxon>
        <taxon>Comamonadaceae</taxon>
        <taxon>Ramlibacter</taxon>
    </lineage>
</organism>
<proteinExistence type="predicted"/>
<keyword evidence="1" id="KW-0812">Transmembrane</keyword>
<evidence type="ECO:0008006" key="4">
    <source>
        <dbReference type="Google" id="ProtNLM"/>
    </source>
</evidence>
<protein>
    <recommendedName>
        <fullName evidence="4">Integral membrane protein</fullName>
    </recommendedName>
</protein>
<name>A0A4Z0BE51_9BURK</name>
<dbReference type="RefSeq" id="WP_135286971.1">
    <property type="nucleotide sequence ID" value="NZ_SMLL01000008.1"/>
</dbReference>
<dbReference type="EMBL" id="SMLL01000008">
    <property type="protein sequence ID" value="TFY96961.1"/>
    <property type="molecule type" value="Genomic_DNA"/>
</dbReference>